<dbReference type="InterPro" id="IPR018833">
    <property type="entry name" value="Rv2993c-like_N"/>
</dbReference>
<evidence type="ECO:0000313" key="1">
    <source>
        <dbReference type="EMBL" id="QBP12326.1"/>
    </source>
</evidence>
<dbReference type="EMBL" id="CP037901">
    <property type="protein sequence ID" value="QBP12326.1"/>
    <property type="molecule type" value="Genomic_DNA"/>
</dbReference>
<dbReference type="Gene3D" id="3.90.850.10">
    <property type="entry name" value="Fumarylacetoacetase-like, C-terminal domain"/>
    <property type="match status" value="1"/>
</dbReference>
<dbReference type="InterPro" id="IPR036663">
    <property type="entry name" value="Fumarylacetoacetase_C_sf"/>
</dbReference>
<organism evidence="1 2">
    <name type="scientific">Cupriavidus metallidurans</name>
    <dbReference type="NCBI Taxonomy" id="119219"/>
    <lineage>
        <taxon>Bacteria</taxon>
        <taxon>Pseudomonadati</taxon>
        <taxon>Pseudomonadota</taxon>
        <taxon>Betaproteobacteria</taxon>
        <taxon>Burkholderiales</taxon>
        <taxon>Burkholderiaceae</taxon>
        <taxon>Cupriavidus</taxon>
    </lineage>
</organism>
<dbReference type="OrthoDB" id="8582489at2"/>
<dbReference type="PANTHER" id="PTHR11820">
    <property type="entry name" value="ACYLPYRUVASE"/>
    <property type="match status" value="1"/>
</dbReference>
<sequence>MQQTWIRFRSPRGDTGFGLVDGDRVIVYDGPGYTGSKPTGAVLPRDEVHLLAPCEPGKIVALWNNFHALARKLEKPVPLHPLFLMKPASSLAGPGDAIERPASYRGKIVYEGELGIVIGRKCRNVGVSEAGSHIFGYTVVNDVTAAELITEDPNFPQWTRAKGYDTFGCLGPGIVTGFDWRAASVVTRLDGVERQNYPLADMVFSPEEQVSRISQDLTLTPGDVIACGTSLGVGSMKDGAVVEVSIAGIGALVNHVKG</sequence>
<reference evidence="1 2" key="1">
    <citation type="submission" date="2019-03" db="EMBL/GenBank/DDBJ databases">
        <title>Comparative insights into the high quality Complete genome sequence of highly metal resistant Cupriavidus metallidurans strain BS1 isolated from a gold-copper mine.</title>
        <authorList>
            <person name="Mazhar H.S."/>
            <person name="Rensing C."/>
        </authorList>
    </citation>
    <scope>NUCLEOTIDE SEQUENCE [LARGE SCALE GENOMIC DNA]</scope>
    <source>
        <strain evidence="1 2">BS1</strain>
    </source>
</reference>
<dbReference type="RefSeq" id="WP_024569882.1">
    <property type="nucleotide sequence ID" value="NZ_CP026544.1"/>
</dbReference>
<dbReference type="SUPFAM" id="SSF56529">
    <property type="entry name" value="FAH"/>
    <property type="match status" value="1"/>
</dbReference>
<protein>
    <submittedName>
        <fullName evidence="1">DUF2437 domain-containing protein</fullName>
    </submittedName>
</protein>
<dbReference type="PANTHER" id="PTHR11820:SF7">
    <property type="entry name" value="ACYLPYRUVASE FAHD1, MITOCHONDRIAL"/>
    <property type="match status" value="1"/>
</dbReference>
<name>A0A2L0X3D3_9BURK</name>
<gene>
    <name evidence="1" type="ORF">DDF84_021485</name>
</gene>
<evidence type="ECO:0000313" key="2">
    <source>
        <dbReference type="Proteomes" id="UP000253772"/>
    </source>
</evidence>
<dbReference type="InterPro" id="IPR011234">
    <property type="entry name" value="Fumarylacetoacetase-like_C"/>
</dbReference>
<dbReference type="Pfam" id="PF10370">
    <property type="entry name" value="Rv2993c-like_N"/>
    <property type="match status" value="1"/>
</dbReference>
<dbReference type="GO" id="GO:0018773">
    <property type="term" value="F:acetylpyruvate hydrolase activity"/>
    <property type="evidence" value="ECO:0007669"/>
    <property type="project" value="TreeGrafter"/>
</dbReference>
<accession>A0A2L0X3D3</accession>
<dbReference type="Pfam" id="PF01557">
    <property type="entry name" value="FAA_hydrolase"/>
    <property type="match status" value="1"/>
</dbReference>
<dbReference type="Proteomes" id="UP000253772">
    <property type="component" value="Chromosome c2"/>
</dbReference>
<dbReference type="AlphaFoldDB" id="A0A2L0X3D3"/>
<proteinExistence type="predicted"/>